<protein>
    <submittedName>
        <fullName evidence="2">Uncharacterized protein</fullName>
    </submittedName>
</protein>
<evidence type="ECO:0000313" key="2">
    <source>
        <dbReference type="EMBL" id="MCQ4165102.1"/>
    </source>
</evidence>
<evidence type="ECO:0000313" key="3">
    <source>
        <dbReference type="Proteomes" id="UP001165498"/>
    </source>
</evidence>
<feature type="compositionally biased region" description="Low complexity" evidence="1">
    <location>
        <begin position="74"/>
        <end position="87"/>
    </location>
</feature>
<gene>
    <name evidence="2" type="ORF">NM961_10315</name>
</gene>
<sequence length="87" mass="9420">MKNKIEDLRNHLFEMLEQVKDKDTDVDLDRMRLGTDIAQTIINSAKVEVDFLKVAGGGKGSGFIPEEPKTLPSAGQPGAQPRAAGRG</sequence>
<comment type="caution">
    <text evidence="2">The sequence shown here is derived from an EMBL/GenBank/DDBJ whole genome shotgun (WGS) entry which is preliminary data.</text>
</comment>
<reference evidence="2" key="1">
    <citation type="submission" date="2022-07" db="EMBL/GenBank/DDBJ databases">
        <title>Tahibacter sp., a new gammaproteobacterium isolated from the silt sample collected at pig farm.</title>
        <authorList>
            <person name="Chen H."/>
        </authorList>
    </citation>
    <scope>NUCLEOTIDE SEQUENCE</scope>
    <source>
        <strain evidence="2">P2K</strain>
    </source>
</reference>
<organism evidence="2 3">
    <name type="scientific">Tahibacter harae</name>
    <dbReference type="NCBI Taxonomy" id="2963937"/>
    <lineage>
        <taxon>Bacteria</taxon>
        <taxon>Pseudomonadati</taxon>
        <taxon>Pseudomonadota</taxon>
        <taxon>Gammaproteobacteria</taxon>
        <taxon>Lysobacterales</taxon>
        <taxon>Rhodanobacteraceae</taxon>
        <taxon>Tahibacter</taxon>
    </lineage>
</organism>
<name>A0ABT1QS70_9GAMM</name>
<proteinExistence type="predicted"/>
<evidence type="ECO:0000256" key="1">
    <source>
        <dbReference type="SAM" id="MobiDB-lite"/>
    </source>
</evidence>
<accession>A0ABT1QS70</accession>
<dbReference type="RefSeq" id="WP_255914165.1">
    <property type="nucleotide sequence ID" value="NZ_JANFQO010000008.1"/>
</dbReference>
<dbReference type="Proteomes" id="UP001165498">
    <property type="component" value="Unassembled WGS sequence"/>
</dbReference>
<keyword evidence="3" id="KW-1185">Reference proteome</keyword>
<dbReference type="EMBL" id="JANFQO010000008">
    <property type="protein sequence ID" value="MCQ4165102.1"/>
    <property type="molecule type" value="Genomic_DNA"/>
</dbReference>
<feature type="region of interest" description="Disordered" evidence="1">
    <location>
        <begin position="58"/>
        <end position="87"/>
    </location>
</feature>